<evidence type="ECO:0000313" key="3">
    <source>
        <dbReference type="EMBL" id="AMZ04971.1"/>
    </source>
</evidence>
<sequence>MLYHIFRPKIYYLKRLYLKMLPLLLVLESFRDRKSLTMLHLTLDLKLLS</sequence>
<evidence type="ECO:0000313" key="2">
    <source>
        <dbReference type="EMBL" id="AMZ04836.1"/>
    </source>
</evidence>
<name>I2BFI6_9VIRU</name>
<evidence type="ECO:0000313" key="4">
    <source>
        <dbReference type="Proteomes" id="UP000118593"/>
    </source>
</evidence>
<dbReference type="RefSeq" id="YP_006347597.1">
    <property type="nucleotide sequence ID" value="NC_017940.1"/>
</dbReference>
<reference evidence="1 4" key="1">
    <citation type="journal article" date="2012" name="J. Virol.">
        <title>Complete genome sequence of European sheatfish virus.</title>
        <authorList>
            <person name="Lopez-Bueno A."/>
            <person name="Mavian C."/>
            <person name="Alcami A."/>
            <person name="Alejo A."/>
        </authorList>
    </citation>
    <scope>NUCLEOTIDE SEQUENCE [LARGE SCALE GENOMIC DNA]</scope>
    <source>
        <strain evidence="1">Valdeolmos</strain>
    </source>
</reference>
<reference evidence="5 6" key="2">
    <citation type="submission" date="2015-11" db="EMBL/GenBank/DDBJ databases">
        <authorList>
            <person name="Horvath B."/>
        </authorList>
    </citation>
    <scope>NUCLEOTIDE SEQUENCE [LARGE SCALE GENOMIC DNA]</scope>
</reference>
<reference evidence="2" key="3">
    <citation type="journal article" date="2016" name="Infect. Genet. Evol.">
        <title>Whole genome sequencing and phylogenetic characterization of brown bullhead (Ameiurus nebulosus) origin ranavirus strains from independent disease outbreaks.</title>
        <authorList>
            <person name="Feher E."/>
            <person name="Doszpoly A."/>
            <person name="Horvath B."/>
            <person name="Marton S."/>
            <person name="Forro B."/>
            <person name="Farkas S.L."/>
            <person name="Banyai K."/>
            <person name="Juhasz T."/>
        </authorList>
    </citation>
    <scope>NUCLEOTIDE SEQUENCE</scope>
    <source>
        <strain evidence="2">13051/2012</strain>
        <strain evidence="3">14612/2012</strain>
    </source>
</reference>
<dbReference type="Proteomes" id="UP000149128">
    <property type="component" value="Segment"/>
</dbReference>
<proteinExistence type="predicted"/>
<dbReference type="EMBL" id="KT989885">
    <property type="protein sequence ID" value="AMZ04971.1"/>
    <property type="molecule type" value="Genomic_DNA"/>
</dbReference>
<dbReference type="Proteomes" id="UP000149504">
    <property type="component" value="Segment"/>
</dbReference>
<accession>I2BFI6</accession>
<dbReference type="KEGG" id="vg:12977909"/>
<evidence type="ECO:0000313" key="1">
    <source>
        <dbReference type="EMBL" id="AFJ52289.1"/>
    </source>
</evidence>
<evidence type="ECO:0000313" key="6">
    <source>
        <dbReference type="Proteomes" id="UP000149504"/>
    </source>
</evidence>
<organism evidence="1 4">
    <name type="scientific">European catfish virus</name>
    <dbReference type="NCBI Taxonomy" id="84739"/>
    <lineage>
        <taxon>Viruses</taxon>
        <taxon>Varidnaviria</taxon>
        <taxon>Bamfordvirae</taxon>
        <taxon>Nucleocytoviricota</taxon>
        <taxon>Megaviricetes</taxon>
        <taxon>Pimascovirales</taxon>
        <taxon>Pimascovirales incertae sedis</taxon>
        <taxon>Iridoviridae</taxon>
        <taxon>Alphairidovirinae</taxon>
        <taxon>Ranavirus</taxon>
        <taxon>Ranavirus perca1</taxon>
        <taxon>Epizootic haematopoietic necrosis virus</taxon>
    </lineage>
</organism>
<protein>
    <submittedName>
        <fullName evidence="1">Uncharacterized protein</fullName>
    </submittedName>
</protein>
<evidence type="ECO:0000313" key="5">
    <source>
        <dbReference type="Proteomes" id="UP000149128"/>
    </source>
</evidence>
<dbReference type="EMBL" id="JQ724856">
    <property type="protein sequence ID" value="AFJ52289.1"/>
    <property type="molecule type" value="Genomic_DNA"/>
</dbReference>
<dbReference type="EMBL" id="KT989884">
    <property type="protein sequence ID" value="AMZ04836.1"/>
    <property type="molecule type" value="Genomic_DNA"/>
</dbReference>
<gene>
    <name evidence="1" type="primary">6L</name>
</gene>
<dbReference type="GeneID" id="12977909"/>
<dbReference type="Proteomes" id="UP000118593">
    <property type="component" value="Segment"/>
</dbReference>